<keyword evidence="5 7" id="KW-0833">Ubl conjugation pathway</keyword>
<feature type="region of interest" description="Disordered" evidence="8">
    <location>
        <begin position="1470"/>
        <end position="1491"/>
    </location>
</feature>
<dbReference type="InterPro" id="IPR016024">
    <property type="entry name" value="ARM-type_fold"/>
</dbReference>
<dbReference type="Gene3D" id="3.90.1750.10">
    <property type="entry name" value="Hect, E3 ligase catalytic domains"/>
    <property type="match status" value="1"/>
</dbReference>
<comment type="catalytic activity">
    <reaction evidence="1">
        <text>S-ubiquitinyl-[E2 ubiquitin-conjugating enzyme]-L-cysteine + [acceptor protein]-L-lysine = [E2 ubiquitin-conjugating enzyme]-L-cysteine + N(6)-ubiquitinyl-[acceptor protein]-L-lysine.</text>
        <dbReference type="EC" id="2.3.2.26"/>
    </reaction>
</comment>
<dbReference type="GO" id="GO:0061630">
    <property type="term" value="F:ubiquitin protein ligase activity"/>
    <property type="evidence" value="ECO:0000318"/>
    <property type="project" value="GO_Central"/>
</dbReference>
<feature type="region of interest" description="Disordered" evidence="8">
    <location>
        <begin position="2375"/>
        <end position="2424"/>
    </location>
</feature>
<keyword evidence="4" id="KW-0808">Transferase</keyword>
<feature type="compositionally biased region" description="Low complexity" evidence="8">
    <location>
        <begin position="884"/>
        <end position="894"/>
    </location>
</feature>
<feature type="region of interest" description="Disordered" evidence="8">
    <location>
        <begin position="1988"/>
        <end position="2010"/>
    </location>
</feature>
<dbReference type="EMBL" id="GL377661">
    <property type="protein sequence ID" value="EFJ09581.1"/>
    <property type="molecule type" value="Genomic_DNA"/>
</dbReference>
<dbReference type="InterPro" id="IPR011989">
    <property type="entry name" value="ARM-like"/>
</dbReference>
<accession>D8T159</accession>
<feature type="compositionally biased region" description="Acidic residues" evidence="8">
    <location>
        <begin position="2042"/>
        <end position="2077"/>
    </location>
</feature>
<feature type="compositionally biased region" description="Low complexity" evidence="8">
    <location>
        <begin position="698"/>
        <end position="707"/>
    </location>
</feature>
<dbReference type="KEGG" id="smo:SELMODRAFT_160088"/>
<feature type="domain" description="HECT" evidence="10">
    <location>
        <begin position="3205"/>
        <end position="3546"/>
    </location>
</feature>
<feature type="compositionally biased region" description="Polar residues" evidence="8">
    <location>
        <begin position="1967"/>
        <end position="1976"/>
    </location>
</feature>
<feature type="compositionally biased region" description="Basic and acidic residues" evidence="8">
    <location>
        <begin position="2789"/>
        <end position="2805"/>
    </location>
</feature>
<dbReference type="PROSITE" id="PS50030">
    <property type="entry name" value="UBA"/>
    <property type="match status" value="1"/>
</dbReference>
<comment type="pathway">
    <text evidence="2">Protein modification; protein ubiquitination.</text>
</comment>
<feature type="compositionally biased region" description="Basic and acidic residues" evidence="8">
    <location>
        <begin position="2001"/>
        <end position="2010"/>
    </location>
</feature>
<evidence type="ECO:0000256" key="2">
    <source>
        <dbReference type="ARBA" id="ARBA00004906"/>
    </source>
</evidence>
<feature type="compositionally biased region" description="Low complexity" evidence="8">
    <location>
        <begin position="1470"/>
        <end position="1482"/>
    </location>
</feature>
<dbReference type="InterPro" id="IPR010314">
    <property type="entry name" value="E3_Ub_ligase_DUF913"/>
</dbReference>
<feature type="domain" description="UBA" evidence="9">
    <location>
        <begin position="1254"/>
        <end position="1295"/>
    </location>
</feature>
<feature type="compositionally biased region" description="Basic and acidic residues" evidence="8">
    <location>
        <begin position="2408"/>
        <end position="2424"/>
    </location>
</feature>
<evidence type="ECO:0000256" key="3">
    <source>
        <dbReference type="ARBA" id="ARBA00012485"/>
    </source>
</evidence>
<evidence type="ECO:0000313" key="12">
    <source>
        <dbReference type="Proteomes" id="UP000001514"/>
    </source>
</evidence>
<dbReference type="CDD" id="cd14327">
    <property type="entry name" value="UBA_atUPL1_2_like"/>
    <property type="match status" value="1"/>
</dbReference>
<dbReference type="HOGENOM" id="CLU_000215_1_0_1"/>
<feature type="region of interest" description="Disordered" evidence="8">
    <location>
        <begin position="2506"/>
        <end position="2529"/>
    </location>
</feature>
<feature type="active site" description="Glycyl thioester intermediate" evidence="7">
    <location>
        <position position="3513"/>
    </location>
</feature>
<dbReference type="Gramene" id="EFJ09581">
    <property type="protein sequence ID" value="EFJ09581"/>
    <property type="gene ID" value="SELMODRAFT_160088"/>
</dbReference>
<feature type="compositionally biased region" description="Low complexity" evidence="8">
    <location>
        <begin position="2647"/>
        <end position="2660"/>
    </location>
</feature>
<dbReference type="PROSITE" id="PS50330">
    <property type="entry name" value="UIM"/>
    <property type="match status" value="1"/>
</dbReference>
<evidence type="ECO:0000256" key="6">
    <source>
        <dbReference type="ARBA" id="ARBA00034494"/>
    </source>
</evidence>
<dbReference type="OrthoDB" id="8068875at2759"/>
<feature type="compositionally biased region" description="Polar residues" evidence="8">
    <location>
        <begin position="2200"/>
        <end position="2211"/>
    </location>
</feature>
<evidence type="ECO:0000313" key="11">
    <source>
        <dbReference type="EMBL" id="EFJ09581.1"/>
    </source>
</evidence>
<evidence type="ECO:0000259" key="10">
    <source>
        <dbReference type="PROSITE" id="PS50237"/>
    </source>
</evidence>
<dbReference type="SUPFAM" id="SSF48371">
    <property type="entry name" value="ARM repeat"/>
    <property type="match status" value="1"/>
</dbReference>
<feature type="compositionally biased region" description="Basic and acidic residues" evidence="8">
    <location>
        <begin position="1651"/>
        <end position="1676"/>
    </location>
</feature>
<dbReference type="Pfam" id="PF00632">
    <property type="entry name" value="HECT"/>
    <property type="match status" value="1"/>
</dbReference>
<dbReference type="Pfam" id="PF06012">
    <property type="entry name" value="DUF908"/>
    <property type="match status" value="2"/>
</dbReference>
<protein>
    <recommendedName>
        <fullName evidence="3">HECT-type E3 ubiquitin transferase</fullName>
        <ecNumber evidence="3">2.3.2.26</ecNumber>
    </recommendedName>
</protein>
<feature type="region of interest" description="Disordered" evidence="8">
    <location>
        <begin position="2789"/>
        <end position="2813"/>
    </location>
</feature>
<dbReference type="InParanoid" id="D8T159"/>
<keyword evidence="11" id="KW-0436">Ligase</keyword>
<dbReference type="InterPro" id="IPR009060">
    <property type="entry name" value="UBA-like_sf"/>
</dbReference>
<dbReference type="SUPFAM" id="SSF56204">
    <property type="entry name" value="Hect, E3 ligase catalytic domain"/>
    <property type="match status" value="1"/>
</dbReference>
<dbReference type="InterPro" id="IPR000225">
    <property type="entry name" value="Armadillo"/>
</dbReference>
<dbReference type="GO" id="GO:0005737">
    <property type="term" value="C:cytoplasm"/>
    <property type="evidence" value="ECO:0000318"/>
    <property type="project" value="GO_Central"/>
</dbReference>
<dbReference type="Gene3D" id="1.25.10.10">
    <property type="entry name" value="Leucine-rich Repeat Variant"/>
    <property type="match status" value="1"/>
</dbReference>
<dbReference type="SMART" id="SM00185">
    <property type="entry name" value="ARM"/>
    <property type="match status" value="4"/>
</dbReference>
<proteinExistence type="inferred from homology"/>
<dbReference type="Pfam" id="PF22562">
    <property type="entry name" value="UBA_7"/>
    <property type="match status" value="1"/>
</dbReference>
<feature type="region of interest" description="Disordered" evidence="8">
    <location>
        <begin position="676"/>
        <end position="707"/>
    </location>
</feature>
<dbReference type="SMART" id="SM00119">
    <property type="entry name" value="HECTc"/>
    <property type="match status" value="1"/>
</dbReference>
<feature type="compositionally biased region" description="Polar residues" evidence="8">
    <location>
        <begin position="3095"/>
        <end position="3109"/>
    </location>
</feature>
<dbReference type="GO" id="GO:0006511">
    <property type="term" value="P:ubiquitin-dependent protein catabolic process"/>
    <property type="evidence" value="ECO:0000318"/>
    <property type="project" value="GO_Central"/>
</dbReference>
<feature type="region of interest" description="Disordered" evidence="8">
    <location>
        <begin position="1649"/>
        <end position="1695"/>
    </location>
</feature>
<dbReference type="InterPro" id="IPR000569">
    <property type="entry name" value="HECT_dom"/>
</dbReference>
<evidence type="ECO:0000256" key="7">
    <source>
        <dbReference type="PROSITE-ProRule" id="PRU00104"/>
    </source>
</evidence>
<evidence type="ECO:0000256" key="4">
    <source>
        <dbReference type="ARBA" id="ARBA00022679"/>
    </source>
</evidence>
<organism evidence="12">
    <name type="scientific">Selaginella moellendorffii</name>
    <name type="common">Spikemoss</name>
    <dbReference type="NCBI Taxonomy" id="88036"/>
    <lineage>
        <taxon>Eukaryota</taxon>
        <taxon>Viridiplantae</taxon>
        <taxon>Streptophyta</taxon>
        <taxon>Embryophyta</taxon>
        <taxon>Tracheophyta</taxon>
        <taxon>Lycopodiopsida</taxon>
        <taxon>Selaginellales</taxon>
        <taxon>Selaginellaceae</taxon>
        <taxon>Selaginella</taxon>
    </lineage>
</organism>
<dbReference type="STRING" id="88036.D8T159"/>
<dbReference type="PANTHER" id="PTHR11254:SF67">
    <property type="entry name" value="E3 UBIQUITIN-PROTEIN LIGASE HUWE1"/>
    <property type="match status" value="1"/>
</dbReference>
<reference evidence="11 12" key="1">
    <citation type="journal article" date="2011" name="Science">
        <title>The Selaginella genome identifies genetic changes associated with the evolution of vascular plants.</title>
        <authorList>
            <person name="Banks J.A."/>
            <person name="Nishiyama T."/>
            <person name="Hasebe M."/>
            <person name="Bowman J.L."/>
            <person name="Gribskov M."/>
            <person name="dePamphilis C."/>
            <person name="Albert V.A."/>
            <person name="Aono N."/>
            <person name="Aoyama T."/>
            <person name="Ambrose B.A."/>
            <person name="Ashton N.W."/>
            <person name="Axtell M.J."/>
            <person name="Barker E."/>
            <person name="Barker M.S."/>
            <person name="Bennetzen J.L."/>
            <person name="Bonawitz N.D."/>
            <person name="Chapple C."/>
            <person name="Cheng C."/>
            <person name="Correa L.G."/>
            <person name="Dacre M."/>
            <person name="DeBarry J."/>
            <person name="Dreyer I."/>
            <person name="Elias M."/>
            <person name="Engstrom E.M."/>
            <person name="Estelle M."/>
            <person name="Feng L."/>
            <person name="Finet C."/>
            <person name="Floyd S.K."/>
            <person name="Frommer W.B."/>
            <person name="Fujita T."/>
            <person name="Gramzow L."/>
            <person name="Gutensohn M."/>
            <person name="Harholt J."/>
            <person name="Hattori M."/>
            <person name="Heyl A."/>
            <person name="Hirai T."/>
            <person name="Hiwatashi Y."/>
            <person name="Ishikawa M."/>
            <person name="Iwata M."/>
            <person name="Karol K.G."/>
            <person name="Koehler B."/>
            <person name="Kolukisaoglu U."/>
            <person name="Kubo M."/>
            <person name="Kurata T."/>
            <person name="Lalonde S."/>
            <person name="Li K."/>
            <person name="Li Y."/>
            <person name="Litt A."/>
            <person name="Lyons E."/>
            <person name="Manning G."/>
            <person name="Maruyama T."/>
            <person name="Michael T.P."/>
            <person name="Mikami K."/>
            <person name="Miyazaki S."/>
            <person name="Morinaga S."/>
            <person name="Murata T."/>
            <person name="Mueller-Roeber B."/>
            <person name="Nelson D.R."/>
            <person name="Obara M."/>
            <person name="Oguri Y."/>
            <person name="Olmstead R.G."/>
            <person name="Onodera N."/>
            <person name="Petersen B.L."/>
            <person name="Pils B."/>
            <person name="Prigge M."/>
            <person name="Rensing S.A."/>
            <person name="Riano-Pachon D.M."/>
            <person name="Roberts A.W."/>
            <person name="Sato Y."/>
            <person name="Scheller H.V."/>
            <person name="Schulz B."/>
            <person name="Schulz C."/>
            <person name="Shakirov E.V."/>
            <person name="Shibagaki N."/>
            <person name="Shinohara N."/>
            <person name="Shippen D.E."/>
            <person name="Soerensen I."/>
            <person name="Sotooka R."/>
            <person name="Sugimoto N."/>
            <person name="Sugita M."/>
            <person name="Sumikawa N."/>
            <person name="Tanurdzic M."/>
            <person name="Theissen G."/>
            <person name="Ulvskov P."/>
            <person name="Wakazuki S."/>
            <person name="Weng J.K."/>
            <person name="Willats W.W."/>
            <person name="Wipf D."/>
            <person name="Wolf P.G."/>
            <person name="Yang L."/>
            <person name="Zimmer A.D."/>
            <person name="Zhu Q."/>
            <person name="Mitros T."/>
            <person name="Hellsten U."/>
            <person name="Loque D."/>
            <person name="Otillar R."/>
            <person name="Salamov A."/>
            <person name="Schmutz J."/>
            <person name="Shapiro H."/>
            <person name="Lindquist E."/>
            <person name="Lucas S."/>
            <person name="Rokhsar D."/>
            <person name="Grigoriev I.V."/>
        </authorList>
    </citation>
    <scope>NUCLEOTIDE SEQUENCE [LARGE SCALE GENOMIC DNA]</scope>
</reference>
<feature type="region of interest" description="Disordered" evidence="8">
    <location>
        <begin position="878"/>
        <end position="919"/>
    </location>
</feature>
<dbReference type="FunFam" id="3.30.2410.10:FF:000010">
    <property type="entry name" value="E3 ubiquitin-protein ligase UPL1"/>
    <property type="match status" value="1"/>
</dbReference>
<dbReference type="PANTHER" id="PTHR11254">
    <property type="entry name" value="HECT DOMAIN UBIQUITIN-PROTEIN LIGASE"/>
    <property type="match status" value="1"/>
</dbReference>
<dbReference type="Gene3D" id="3.30.2160.10">
    <property type="entry name" value="Hect, E3 ligase catalytic domain"/>
    <property type="match status" value="1"/>
</dbReference>
<dbReference type="eggNOG" id="KOG0939">
    <property type="taxonomic scope" value="Eukaryota"/>
</dbReference>
<dbReference type="InterPro" id="IPR035983">
    <property type="entry name" value="Hect_E3_ubiquitin_ligase"/>
</dbReference>
<dbReference type="InterPro" id="IPR003903">
    <property type="entry name" value="UIM_dom"/>
</dbReference>
<dbReference type="UniPathway" id="UPA00143"/>
<feature type="compositionally biased region" description="Polar residues" evidence="8">
    <location>
        <begin position="2506"/>
        <end position="2519"/>
    </location>
</feature>
<dbReference type="GO" id="GO:0016874">
    <property type="term" value="F:ligase activity"/>
    <property type="evidence" value="ECO:0007669"/>
    <property type="project" value="UniProtKB-KW"/>
</dbReference>
<feature type="region of interest" description="Disordered" evidence="8">
    <location>
        <begin position="2313"/>
        <end position="2358"/>
    </location>
</feature>
<feature type="region of interest" description="Disordered" evidence="8">
    <location>
        <begin position="2171"/>
        <end position="2211"/>
    </location>
</feature>
<sequence>MKVKRKRGAETPPRIRSFINNVVSTPLESIHTVLSSFYWDFEKGDFFHWLDLINHFDSFLEKFVTSRKDLQLDLEGSDESDVPKEAVLQVLRVTRCLLDNCVNRSFYNSLEHLTVLLASTDPDIVLDTLLTLASYVKRPAQVARAFRVHRDPVMNGKLFSLSQGWGGKEEGLGLLACTSSSGCDAEACRLGSFLHFEFYKEGESRDSSASGLQVIHIENLHQYPGSDLQVLKALVEQYKVPDNLKFSLLTRIRFARAFSILETRRQYVRIRLAAFTALIQSNPDHEDLAAFFVNEPEFVNELVSLLYHEDEVPEDVRMLALGALAGMSMDRPRQAAVYSVLTAGGNCGIIPTLVQKAVASLASTTPHYSLNFVEALLQLVSVLVSSSSGCAALREAGLIPILLPLLKDTNRRHIHLVILAVHILEAFMDYSNPASTLFRDLGGLDDTIFRLKVEVSAFEDVSGARQEEASSSKGKAPISEDAGPTHDIPYHHRVLLKALLRAISLGTYAPGGNARLHGSEESSLPFCLSTIFKHAKLFGGGVFSLAASVMSDLIHRDPTCFPSLDKAGLPGAFLDAITSGVLPSSEAICCIPTSLDAICLNNAGLEAVKDRDALRCFVKIFTSKMYLKALANDTPGSLASSLDELMRHVPALRALGIDVCIEILRTIAAMGGAVDVDTPVPMDTDGGEEKQPSEDPAPETSSSTAESSLSEYINNSVRLLETVLQNADTSKLFIEKGGIEALLQLYTLPDLPVSFGGSSTAHNMSVTFRAFPPQHAATLTKSVCKVLREDLKVTLALLESIAGSRIFELETGLKMKVLRSLSATECFLSLSAVLVRSSPVMLAELSTGEADILHDIGRVHREVLWQVCLASEGKTESKKEVDEASASAASSSSARENEEDLESLFSVGGTDRQTAVRSGPADWGIGADFFAPVRTDSLHRRSSSRREPVSTAEALSQIARMGRLARQGITSTNIEVDTVVEQPPVQESSKRKSPEVLNYEMVMKLVLAARSLYLALGKSMVIPSRRRDDLATMSVPAKSVASGIAKVFLENLSFEPAGGSPTVRCRYLGKVAEDIQAVLFDSRRKTCNTVLVNRLYVYGTFAHLLETFEEVSELLWTVGFGNMQAENGKEAEASDQKSESHSWLWNTLHSYLKLIEQLVTSTTLLSPISVTHLLVQPVQDAPIAAPKDVEQFVQSMQMQALNAILPVWNHPSFAECNTTFITSIAGIIRQIYAGAGDTKSRSSSGGANPRLGPAPDEALISTIMEMGFPRARAEAALRNSEASSVELAMEWLFTHPEEVTQEEDELARALALSLGNADGEGEAGKATEMTAEEEEIVLQMPDVEKMVNTCVNILQMKDAVIFTLTDLLVTISNYSSGRDRPLVVSFLVEQLKRCHAEGADWNRLSTVSHLMALVLTEDTPAREVAAKSGLVGTSLEILASYNDTSSETPVWVTALCLVLDQMLQVKVNTDSTPASNASSSSSGGEAQDQTPFASILGKPAGYMTDEEREKSMAVVCRLLHMPLMPMPLQAVLQLCARLTKVHAMALQFLDGGGLTALLDIPPANWSGFDEVAGAIIRHLMEDPQTLLLAMESEIRHCFTVAARQNGRVSPRLFLSTLAPVLTRDPAMFMQAAANVCQLDSSNGGRLTITLAKEEREKEKDKEKATEKGKEKERQGSRGEVAARIQDRGGKGHKRVPHSFSRVIDQLLEVILHYPSGKGGDGTSMEIDKKLEKTSCETEALLEAAGRAAAGKVSFILKLMTEILLMYSSSVSVVLRRDSESSQGRGPSQAGAEAVGHGGLLYHIVHRILPEGIHQTPADVVEVGKLSERAAAFLRAVCVRSGEGRRRVLNEIVKALNMATQAPSGSQSSQPTIKRIHAFVNLIISILLSPSTGNPQTLGFSTDMSKAMVDAGMVRSLTNSLQAVDLDHPDANKVVNVVLRALEVLSRTGSSLEQPAGVEGGNQKEGDAQQSASENPLQLQHDGEIAQHADQQEQLNSSSMAEDTRQERDNPRAEAEVFMQEVGEVLNDAGRGMVFRVNSGADVGDEEEEEEDEMEVDDGEEEEEDEEEEEEEDEDAEGNDGVPHMSPPDTDVEDQDNSLSDDFEDMGDLDDGAWQGDRVIEVRWTDGLTGLNHVHVLGQSNRNTVDLHVETFQNMSMDDIFGSFRQSRGADRSRVGTYRSGASNGVPRGGASRHPLLVRPSQGTGPGVSTASLWSGNTIRDVEALLAGNSEGTRIFMTDQVTDALFGERGALQPAQILDASMDPMLLMGRRGGRSESRLSSWTDDGQTQSGTQSTAVAQAVESAFVARLQALATSDDQPEAARQAGTEAPSAEPAANAVAADAPAQETQATGDAERREPSGIACQTDLDMAVQDVPAGQNSERSQDSGGSGATLGESLRSLEVEIGSADGREENDRQVHSERLGAEEMIPARGLESASREAHMEVDEDLDNVVSQQAQATVQEDSVQAQATDQQDAGEEITGRNDASSIDPRFLEALPEDLRAEVLASQQNQSSRNNVENHPTPPTEEIDPEFLAALPPELQAEVLEQQQAQRIFQSQQVEGRPVDMDSASIIATFPAELREEVLLTSSDAVLAALSPALLAEAQLLRERAMANIPTRNPFGGPRLTARRTNGIDRGVSAGMFSVGRRLPSARSSGSASGPKEPEGKALVDEQAVKTLVRLLRLAQPLIKGLLQRLLSNLCVHSGTRSALLRLLLDMLRPESEGYCAAISADGAPSQRLYGCQWNVVYARAQLSDGIPPLVSRRVLEVLTHLARSHTSVAKSLLYLEQEPSERGNEAADKGKEKMYENPSSSTASDIQPKYIPIVLFLKLLDRPLYSRSSQHLEQVLGLLEVVTSCTGMDSDAIDNSNGLPSDTQPSDAPQETSSESPQQQPENPPSPSITLSKTEADILSKLPKNELCNMCRLLAQDGLSSVSYSRVSEVLKKLSDAVPLHRRLFISELADAAHKLSVPAVNELRSLADNISGGSSSAGTAILRVLQALSALTNRDAKADELQDIIRELNVVTEPLWQQLSISIGRIESRLTTSSSSSIVGALGAVTSPLPQGSQKVLDFVEAFLVLCEKLRPQTEGTGIDLESPPSSTSDWAHTGSSSFKLTNRPDERGLNFIRFAERHRRLLNAFLRQNSGLLEKSFSLLLKTPRLIDFDNKRAYFRSRIRQQHEQQHFGPLRISVRRAYVLEDSYNQLRMRTPDEVKGRLTVQFQGEEGIDAGGLTREWYQLLSRVIFDKGALLFTTVGNESTFQPNPNSVYQTEHLSYFKFVGRVVSKALFDGQLLDVYFTRSFYKHILGTKVTYHDIEAVDPDYYKNLKWLLENDVNDILGLTFSIDADEEKHILYEKTEVTDHELVPGGRNIRVTEENKHEYVDLIAEHRLTTAIRPQINAFLEGFNELVPRELISIFNDKELELLISGLPEIDLDDLRANTEYTGYSSGSPVVQWFWEVVQDFSKEDMARLLQFITGTSKVPLEGFKALQGISGPQKFQIHKAYGAPERLPSAHTCFNQLDLPEYSSKDQMHDRLLLAIHEASEGFGFG</sequence>
<dbReference type="OMA" id="NICHHAS"/>
<dbReference type="FunFam" id="3.90.1750.10:FF:000003">
    <property type="entry name" value="E3 ubiquitin-protein ligase UPL1"/>
    <property type="match status" value="1"/>
</dbReference>
<dbReference type="Pfam" id="PF06025">
    <property type="entry name" value="DUF913"/>
    <property type="match status" value="1"/>
</dbReference>
<feature type="region of interest" description="Disordered" evidence="8">
    <location>
        <begin position="2267"/>
        <end position="2294"/>
    </location>
</feature>
<feature type="region of interest" description="Disordered" evidence="8">
    <location>
        <begin position="3087"/>
        <end position="3109"/>
    </location>
</feature>
<dbReference type="InterPro" id="IPR050409">
    <property type="entry name" value="E3_ubiq-protein_ligase"/>
</dbReference>
<comment type="similarity">
    <text evidence="6">Belongs to the UPL family. TOM1/PTR1 subfamily.</text>
</comment>
<dbReference type="InterPro" id="IPR015940">
    <property type="entry name" value="UBA"/>
</dbReference>
<dbReference type="FunCoup" id="D8T159">
    <property type="interactions" value="4541"/>
</dbReference>
<feature type="region of interest" description="Disordered" evidence="8">
    <location>
        <begin position="464"/>
        <end position="485"/>
    </location>
</feature>
<feature type="region of interest" description="Disordered" evidence="8">
    <location>
        <begin position="1949"/>
        <end position="1976"/>
    </location>
</feature>
<dbReference type="FunFam" id="3.30.2160.10:FF:000001">
    <property type="entry name" value="E3 ubiquitin-protein ligase NEDD4-like"/>
    <property type="match status" value="1"/>
</dbReference>
<dbReference type="Proteomes" id="UP000001514">
    <property type="component" value="Unassembled WGS sequence"/>
</dbReference>
<feature type="region of interest" description="Disordered" evidence="8">
    <location>
        <begin position="2455"/>
        <end position="2489"/>
    </location>
</feature>
<dbReference type="GeneID" id="9650492"/>
<feature type="compositionally biased region" description="Low complexity" evidence="8">
    <location>
        <begin position="2327"/>
        <end position="2346"/>
    </location>
</feature>
<dbReference type="CDD" id="cd00078">
    <property type="entry name" value="HECTc"/>
    <property type="match status" value="1"/>
</dbReference>
<feature type="compositionally biased region" description="Polar residues" evidence="8">
    <location>
        <begin position="2281"/>
        <end position="2294"/>
    </location>
</feature>
<dbReference type="GO" id="GO:0016567">
    <property type="term" value="P:protein ubiquitination"/>
    <property type="evidence" value="ECO:0007669"/>
    <property type="project" value="UniProtKB-UniPathway"/>
</dbReference>
<feature type="compositionally biased region" description="Low complexity" evidence="8">
    <location>
        <begin position="2879"/>
        <end position="2891"/>
    </location>
</feature>
<feature type="region of interest" description="Disordered" evidence="8">
    <location>
        <begin position="2860"/>
        <end position="2901"/>
    </location>
</feature>
<feature type="region of interest" description="Disordered" evidence="8">
    <location>
        <begin position="2647"/>
        <end position="2666"/>
    </location>
</feature>
<evidence type="ECO:0000256" key="1">
    <source>
        <dbReference type="ARBA" id="ARBA00000885"/>
    </source>
</evidence>
<feature type="region of interest" description="Disordered" evidence="8">
    <location>
        <begin position="2039"/>
        <end position="2111"/>
    </location>
</feature>
<evidence type="ECO:0000256" key="5">
    <source>
        <dbReference type="ARBA" id="ARBA00022786"/>
    </source>
</evidence>
<keyword evidence="12" id="KW-1185">Reference proteome</keyword>
<feature type="compositionally biased region" description="Polar residues" evidence="8">
    <location>
        <begin position="2455"/>
        <end position="2473"/>
    </location>
</feature>
<dbReference type="SMART" id="SM00165">
    <property type="entry name" value="UBA"/>
    <property type="match status" value="1"/>
</dbReference>
<name>D8T159_SELML</name>
<evidence type="ECO:0000259" key="9">
    <source>
        <dbReference type="PROSITE" id="PS50030"/>
    </source>
</evidence>
<dbReference type="EC" id="2.3.2.26" evidence="3"/>
<dbReference type="FunFam" id="3.90.1750.10:FF:000026">
    <property type="entry name" value="E3 ubiquitin-protein ligase HACE1"/>
    <property type="match status" value="1"/>
</dbReference>
<dbReference type="Pfam" id="PF14377">
    <property type="entry name" value="UBM"/>
    <property type="match status" value="3"/>
</dbReference>
<dbReference type="PROSITE" id="PS50237">
    <property type="entry name" value="HECT"/>
    <property type="match status" value="1"/>
</dbReference>
<gene>
    <name evidence="11" type="primary">UPL1-1</name>
    <name evidence="11" type="ORF">SELMODRAFT_160088</name>
</gene>
<feature type="compositionally biased region" description="Polar residues" evidence="8">
    <location>
        <begin position="1991"/>
        <end position="2000"/>
    </location>
</feature>
<feature type="compositionally biased region" description="Polar residues" evidence="8">
    <location>
        <begin position="2860"/>
        <end position="2877"/>
    </location>
</feature>
<dbReference type="Gene3D" id="1.10.8.10">
    <property type="entry name" value="DNA helicase RuvA subunit, C-terminal domain"/>
    <property type="match status" value="1"/>
</dbReference>
<feature type="compositionally biased region" description="Acidic residues" evidence="8">
    <location>
        <begin position="2089"/>
        <end position="2110"/>
    </location>
</feature>
<dbReference type="InterPro" id="IPR010309">
    <property type="entry name" value="E3_Ub_ligase_DUF908"/>
</dbReference>
<dbReference type="SUPFAM" id="SSF46934">
    <property type="entry name" value="UBA-like"/>
    <property type="match status" value="1"/>
</dbReference>
<dbReference type="Gene3D" id="3.30.2410.10">
    <property type="entry name" value="Hect, E3 ligase catalytic domain"/>
    <property type="match status" value="1"/>
</dbReference>
<dbReference type="InterPro" id="IPR025527">
    <property type="entry name" value="HUWE1/Rev1_UBM"/>
</dbReference>
<evidence type="ECO:0000256" key="8">
    <source>
        <dbReference type="SAM" id="MobiDB-lite"/>
    </source>
</evidence>